<dbReference type="InterPro" id="IPR024331">
    <property type="entry name" value="DUF3859"/>
</dbReference>
<feature type="chain" id="PRO_5045585468" evidence="1">
    <location>
        <begin position="23"/>
        <end position="155"/>
    </location>
</feature>
<feature type="domain" description="DUF3859" evidence="2">
    <location>
        <begin position="26"/>
        <end position="154"/>
    </location>
</feature>
<name>A0ABZ2RL46_ECTME</name>
<evidence type="ECO:0000313" key="3">
    <source>
        <dbReference type="EMBL" id="WXL27503.1"/>
    </source>
</evidence>
<accession>A0ABZ2RL46</accession>
<gene>
    <name evidence="3" type="ORF">WG219_08630</name>
</gene>
<feature type="signal peptide" evidence="1">
    <location>
        <begin position="1"/>
        <end position="22"/>
    </location>
</feature>
<dbReference type="Proteomes" id="UP001476583">
    <property type="component" value="Chromosome"/>
</dbReference>
<organism evidence="3 4">
    <name type="scientific">Ectopseudomonas mendocina</name>
    <name type="common">Pseudomonas mendocina</name>
    <dbReference type="NCBI Taxonomy" id="300"/>
    <lineage>
        <taxon>Bacteria</taxon>
        <taxon>Pseudomonadati</taxon>
        <taxon>Pseudomonadota</taxon>
        <taxon>Gammaproteobacteria</taxon>
        <taxon>Pseudomonadales</taxon>
        <taxon>Pseudomonadaceae</taxon>
        <taxon>Ectopseudomonas</taxon>
    </lineage>
</organism>
<keyword evidence="4" id="KW-1185">Reference proteome</keyword>
<keyword evidence="1" id="KW-0732">Signal</keyword>
<protein>
    <submittedName>
        <fullName evidence="3">DUF3859 domain-containing protein</fullName>
    </submittedName>
</protein>
<evidence type="ECO:0000256" key="1">
    <source>
        <dbReference type="SAM" id="SignalP"/>
    </source>
</evidence>
<proteinExistence type="predicted"/>
<evidence type="ECO:0000259" key="2">
    <source>
        <dbReference type="Pfam" id="PF12975"/>
    </source>
</evidence>
<evidence type="ECO:0000313" key="4">
    <source>
        <dbReference type="Proteomes" id="UP001476583"/>
    </source>
</evidence>
<sequence>MHNVCRAAVAAVLLGTSTLGQADVQLDGAVEYGVFVSQYDNFQPGERVLTRSNQEIQRTEVIPATLGTKFGLRYTLIGKTEAEQPLTLMYFTPGVITPDGKRHDKFEVYQKLVPAAAQDVMAFEFSENHEIVKGTWHFMVFQGDRKLAEQRFEVR</sequence>
<dbReference type="Pfam" id="PF12975">
    <property type="entry name" value="DUF3859"/>
    <property type="match status" value="1"/>
</dbReference>
<dbReference type="Gene3D" id="2.60.40.2390">
    <property type="match status" value="1"/>
</dbReference>
<reference evidence="3 4" key="1">
    <citation type="submission" date="2024-03" db="EMBL/GenBank/DDBJ databases">
        <title>Complete genome of BD2.</title>
        <authorList>
            <person name="Cao G."/>
        </authorList>
    </citation>
    <scope>NUCLEOTIDE SEQUENCE [LARGE SCALE GENOMIC DNA]</scope>
    <source>
        <strain evidence="3 4">BD2</strain>
    </source>
</reference>
<dbReference type="EMBL" id="CP148074">
    <property type="protein sequence ID" value="WXL27503.1"/>
    <property type="molecule type" value="Genomic_DNA"/>
</dbReference>